<keyword evidence="5 7" id="KW-1133">Transmembrane helix</keyword>
<keyword evidence="6 7" id="KW-0472">Membrane</keyword>
<feature type="transmembrane region" description="Helical" evidence="7">
    <location>
        <begin position="46"/>
        <end position="68"/>
    </location>
</feature>
<comment type="subcellular location">
    <subcellularLocation>
        <location evidence="1">Cell membrane</location>
        <topology evidence="1">Multi-pass membrane protein</topology>
    </subcellularLocation>
</comment>
<dbReference type="PANTHER" id="PTHR33884">
    <property type="entry name" value="UPF0410 PROTEIN YMGE"/>
    <property type="match status" value="1"/>
</dbReference>
<name>A0ABP8KJA0_9ACTN</name>
<evidence type="ECO:0000313" key="9">
    <source>
        <dbReference type="Proteomes" id="UP001500635"/>
    </source>
</evidence>
<evidence type="ECO:0000256" key="7">
    <source>
        <dbReference type="SAM" id="Phobius"/>
    </source>
</evidence>
<comment type="caution">
    <text evidence="8">The sequence shown here is derived from an EMBL/GenBank/DDBJ whole genome shotgun (WGS) entry which is preliminary data.</text>
</comment>
<dbReference type="Pfam" id="PF04226">
    <property type="entry name" value="Transgly_assoc"/>
    <property type="match status" value="1"/>
</dbReference>
<organism evidence="8 9">
    <name type="scientific">Tsukamurella soli</name>
    <dbReference type="NCBI Taxonomy" id="644556"/>
    <lineage>
        <taxon>Bacteria</taxon>
        <taxon>Bacillati</taxon>
        <taxon>Actinomycetota</taxon>
        <taxon>Actinomycetes</taxon>
        <taxon>Mycobacteriales</taxon>
        <taxon>Tsukamurellaceae</taxon>
        <taxon>Tsukamurella</taxon>
    </lineage>
</organism>
<evidence type="ECO:0000256" key="2">
    <source>
        <dbReference type="ARBA" id="ARBA00011006"/>
    </source>
</evidence>
<feature type="transmembrane region" description="Helical" evidence="7">
    <location>
        <begin position="12"/>
        <end position="34"/>
    </location>
</feature>
<evidence type="ECO:0000256" key="4">
    <source>
        <dbReference type="ARBA" id="ARBA00022692"/>
    </source>
</evidence>
<keyword evidence="9" id="KW-1185">Reference proteome</keyword>
<proteinExistence type="inferred from homology"/>
<dbReference type="RefSeq" id="WP_345001869.1">
    <property type="nucleotide sequence ID" value="NZ_BAABFR010000194.1"/>
</dbReference>
<evidence type="ECO:0000256" key="5">
    <source>
        <dbReference type="ARBA" id="ARBA00022989"/>
    </source>
</evidence>
<evidence type="ECO:0000256" key="3">
    <source>
        <dbReference type="ARBA" id="ARBA00022475"/>
    </source>
</evidence>
<comment type="similarity">
    <text evidence="2">Belongs to the UPF0410 family.</text>
</comment>
<reference evidence="9" key="1">
    <citation type="journal article" date="2019" name="Int. J. Syst. Evol. Microbiol.">
        <title>The Global Catalogue of Microorganisms (GCM) 10K type strain sequencing project: providing services to taxonomists for standard genome sequencing and annotation.</title>
        <authorList>
            <consortium name="The Broad Institute Genomics Platform"/>
            <consortium name="The Broad Institute Genome Sequencing Center for Infectious Disease"/>
            <person name="Wu L."/>
            <person name="Ma J."/>
        </authorList>
    </citation>
    <scope>NUCLEOTIDE SEQUENCE [LARGE SCALE GENOMIC DNA]</scope>
    <source>
        <strain evidence="9">JCM 17688</strain>
    </source>
</reference>
<keyword evidence="3" id="KW-1003">Cell membrane</keyword>
<protein>
    <submittedName>
        <fullName evidence="8">GlsB/YeaQ/YmgE family stress response membrane protein</fullName>
    </submittedName>
</protein>
<dbReference type="Proteomes" id="UP001500635">
    <property type="component" value="Unassembled WGS sequence"/>
</dbReference>
<evidence type="ECO:0000256" key="1">
    <source>
        <dbReference type="ARBA" id="ARBA00004651"/>
    </source>
</evidence>
<sequence>MLTGYADEVVAASANFGIGIVGWIIIGGLAGWVASKFMGTDAQQGIFLNIIVGIVGGWLGGFLVRRFLHQDTQTFGLIATFVTALVGACILLAIVRLVSGRRR</sequence>
<dbReference type="EMBL" id="BAABFR010000194">
    <property type="protein sequence ID" value="GAA4407820.1"/>
    <property type="molecule type" value="Genomic_DNA"/>
</dbReference>
<gene>
    <name evidence="8" type="ORF">GCM10023147_51880</name>
</gene>
<dbReference type="PANTHER" id="PTHR33884:SF3">
    <property type="entry name" value="UPF0410 PROTEIN YMGE"/>
    <property type="match status" value="1"/>
</dbReference>
<feature type="transmembrane region" description="Helical" evidence="7">
    <location>
        <begin position="74"/>
        <end position="98"/>
    </location>
</feature>
<accession>A0ABP8KJA0</accession>
<evidence type="ECO:0000256" key="6">
    <source>
        <dbReference type="ARBA" id="ARBA00023136"/>
    </source>
</evidence>
<dbReference type="InterPro" id="IPR007341">
    <property type="entry name" value="Transgly_assoc"/>
</dbReference>
<keyword evidence="4 7" id="KW-0812">Transmembrane</keyword>
<evidence type="ECO:0000313" key="8">
    <source>
        <dbReference type="EMBL" id="GAA4407820.1"/>
    </source>
</evidence>